<dbReference type="Gene3D" id="2.170.15.10">
    <property type="entry name" value="Proaerolysin, chain A, domain 3"/>
    <property type="match status" value="1"/>
</dbReference>
<dbReference type="PANTHER" id="PTHR39369:SF6">
    <property type="entry name" value="LIN-24 (TWENTY-FOUR) LIKE"/>
    <property type="match status" value="1"/>
</dbReference>
<sequence length="179" mass="20376">MSVEVLDIEQLVKDYAEDFLDGEQKKHADIKNPIINWDRMHVLYGETKYTRPEVPPTPTSHVLFSANFVNNTPKTQTYALRTERRTRSSCSICFTKVYSYSGGIQMRLTPPNPIIEANAGFQASLTNEKSVCHTSEQELAWSVDNEIEVPPAYQTKAELVIKEDHFNGDFQIVTTFEGK</sequence>
<proteinExistence type="predicted"/>
<dbReference type="SUPFAM" id="SSF56973">
    <property type="entry name" value="Aerolisin/ETX pore-forming domain"/>
    <property type="match status" value="1"/>
</dbReference>
<accession>A0A8S3ZUU0</accession>
<comment type="caution">
    <text evidence="1">The sequence shown here is derived from an EMBL/GenBank/DDBJ whole genome shotgun (WGS) entry which is preliminary data.</text>
</comment>
<evidence type="ECO:0000313" key="1">
    <source>
        <dbReference type="EMBL" id="CAG5131612.1"/>
    </source>
</evidence>
<gene>
    <name evidence="1" type="ORF">CUNI_LOCUS17170</name>
</gene>
<feature type="non-terminal residue" evidence="1">
    <location>
        <position position="179"/>
    </location>
</feature>
<dbReference type="EMBL" id="CAJHNH020004777">
    <property type="protein sequence ID" value="CAG5131612.1"/>
    <property type="molecule type" value="Genomic_DNA"/>
</dbReference>
<dbReference type="OrthoDB" id="5819442at2759"/>
<organism evidence="1 2">
    <name type="scientific">Candidula unifasciata</name>
    <dbReference type="NCBI Taxonomy" id="100452"/>
    <lineage>
        <taxon>Eukaryota</taxon>
        <taxon>Metazoa</taxon>
        <taxon>Spiralia</taxon>
        <taxon>Lophotrochozoa</taxon>
        <taxon>Mollusca</taxon>
        <taxon>Gastropoda</taxon>
        <taxon>Heterobranchia</taxon>
        <taxon>Euthyneura</taxon>
        <taxon>Panpulmonata</taxon>
        <taxon>Eupulmonata</taxon>
        <taxon>Stylommatophora</taxon>
        <taxon>Helicina</taxon>
        <taxon>Helicoidea</taxon>
        <taxon>Geomitridae</taxon>
        <taxon>Candidula</taxon>
    </lineage>
</organism>
<dbReference type="CDD" id="cd20237">
    <property type="entry name" value="PFM_LIN24-like"/>
    <property type="match status" value="1"/>
</dbReference>
<keyword evidence="2" id="KW-1185">Reference proteome</keyword>
<evidence type="ECO:0000313" key="2">
    <source>
        <dbReference type="Proteomes" id="UP000678393"/>
    </source>
</evidence>
<reference evidence="1" key="1">
    <citation type="submission" date="2021-04" db="EMBL/GenBank/DDBJ databases">
        <authorList>
            <consortium name="Molecular Ecology Group"/>
        </authorList>
    </citation>
    <scope>NUCLEOTIDE SEQUENCE</scope>
</reference>
<name>A0A8S3ZUU0_9EUPU</name>
<dbReference type="Proteomes" id="UP000678393">
    <property type="component" value="Unassembled WGS sequence"/>
</dbReference>
<protein>
    <submittedName>
        <fullName evidence="1">Uncharacterized protein</fullName>
    </submittedName>
</protein>
<dbReference type="PANTHER" id="PTHR39369">
    <property type="entry name" value="LIN-24 (TWENTY-FOUR) LIKE"/>
    <property type="match status" value="1"/>
</dbReference>
<dbReference type="AlphaFoldDB" id="A0A8S3ZUU0"/>